<dbReference type="Proteomes" id="UP000325440">
    <property type="component" value="Unassembled WGS sequence"/>
</dbReference>
<protein>
    <submittedName>
        <fullName evidence="1">Uncharacterized protein</fullName>
    </submittedName>
</protein>
<reference evidence="1 2" key="1">
    <citation type="submission" date="2019-08" db="EMBL/GenBank/DDBJ databases">
        <authorList>
            <person name="Alioto T."/>
            <person name="Alioto T."/>
            <person name="Gomez Garrido J."/>
        </authorList>
    </citation>
    <scope>NUCLEOTIDE SEQUENCE [LARGE SCALE GENOMIC DNA]</scope>
</reference>
<evidence type="ECO:0000313" key="1">
    <source>
        <dbReference type="EMBL" id="VVC34587.1"/>
    </source>
</evidence>
<evidence type="ECO:0000313" key="2">
    <source>
        <dbReference type="Proteomes" id="UP000325440"/>
    </source>
</evidence>
<gene>
    <name evidence="1" type="ORF">CINCED_3A010708</name>
</gene>
<dbReference type="AlphaFoldDB" id="A0A5E4MQL3"/>
<keyword evidence="2" id="KW-1185">Reference proteome</keyword>
<dbReference type="EMBL" id="CABPRJ010001000">
    <property type="protein sequence ID" value="VVC34587.1"/>
    <property type="molecule type" value="Genomic_DNA"/>
</dbReference>
<name>A0A5E4MQL3_9HEMI</name>
<sequence length="158" mass="18540">MRNKILSEENNCEDFLIFSTSLAKDVKENKSGIIVIRLSHQKKYLIESKESRIIPRWALRYSMYVKEKQSISVDVRKSVLNDISQLFKFAKKYEVSHKNNLNPHYDMKYDMERTTASKMNKATKFKSFDGSLVQSIYVPRGFRGIDAKTRGLELEPRH</sequence>
<accession>A0A5E4MQL3</accession>
<proteinExistence type="predicted"/>
<organism evidence="1 2">
    <name type="scientific">Cinara cedri</name>
    <dbReference type="NCBI Taxonomy" id="506608"/>
    <lineage>
        <taxon>Eukaryota</taxon>
        <taxon>Metazoa</taxon>
        <taxon>Ecdysozoa</taxon>
        <taxon>Arthropoda</taxon>
        <taxon>Hexapoda</taxon>
        <taxon>Insecta</taxon>
        <taxon>Pterygota</taxon>
        <taxon>Neoptera</taxon>
        <taxon>Paraneoptera</taxon>
        <taxon>Hemiptera</taxon>
        <taxon>Sternorrhyncha</taxon>
        <taxon>Aphidomorpha</taxon>
        <taxon>Aphidoidea</taxon>
        <taxon>Aphididae</taxon>
        <taxon>Lachninae</taxon>
        <taxon>Cinara</taxon>
    </lineage>
</organism>